<dbReference type="GO" id="GO:0004806">
    <property type="term" value="F:triacylglycerol lipase activity"/>
    <property type="evidence" value="ECO:0007669"/>
    <property type="project" value="InterPro"/>
</dbReference>
<dbReference type="Gene3D" id="1.10.260.130">
    <property type="match status" value="1"/>
</dbReference>
<dbReference type="InterPro" id="IPR025110">
    <property type="entry name" value="AMP-bd_C"/>
</dbReference>
<dbReference type="Pfam" id="PF03583">
    <property type="entry name" value="LIP"/>
    <property type="match status" value="1"/>
</dbReference>
<dbReference type="InterPro" id="IPR020845">
    <property type="entry name" value="AMP-binding_CS"/>
</dbReference>
<evidence type="ECO:0000256" key="1">
    <source>
        <dbReference type="ARBA" id="ARBA00006432"/>
    </source>
</evidence>
<dbReference type="Gene3D" id="3.40.50.12780">
    <property type="entry name" value="N-terminal domain of ligase-like"/>
    <property type="match status" value="1"/>
</dbReference>
<keyword evidence="2 5" id="KW-0436">Ligase</keyword>
<dbReference type="PROSITE" id="PS00455">
    <property type="entry name" value="AMP_BINDING"/>
    <property type="match status" value="1"/>
</dbReference>
<dbReference type="PANTHER" id="PTHR43201">
    <property type="entry name" value="ACYL-COA SYNTHETASE"/>
    <property type="match status" value="1"/>
</dbReference>
<organism evidence="5 6">
    <name type="scientific">Dietzia timorensis</name>
    <dbReference type="NCBI Taxonomy" id="499555"/>
    <lineage>
        <taxon>Bacteria</taxon>
        <taxon>Bacillati</taxon>
        <taxon>Actinomycetota</taxon>
        <taxon>Actinomycetes</taxon>
        <taxon>Mycobacteriales</taxon>
        <taxon>Dietziaceae</taxon>
        <taxon>Dietzia</taxon>
    </lineage>
</organism>
<dbReference type="GO" id="GO:0031956">
    <property type="term" value="F:medium-chain fatty acid-CoA ligase activity"/>
    <property type="evidence" value="ECO:0007669"/>
    <property type="project" value="TreeGrafter"/>
</dbReference>
<dbReference type="Gene3D" id="3.40.50.1820">
    <property type="entry name" value="alpha/beta hydrolase"/>
    <property type="match status" value="1"/>
</dbReference>
<dbReference type="Pfam" id="PF00501">
    <property type="entry name" value="AMP-binding"/>
    <property type="match status" value="1"/>
</dbReference>
<dbReference type="GO" id="GO:0006631">
    <property type="term" value="P:fatty acid metabolic process"/>
    <property type="evidence" value="ECO:0007669"/>
    <property type="project" value="TreeGrafter"/>
</dbReference>
<keyword evidence="6" id="KW-1185">Reference proteome</keyword>
<gene>
    <name evidence="5" type="ORF">BJL86_0339</name>
</gene>
<evidence type="ECO:0000256" key="2">
    <source>
        <dbReference type="ARBA" id="ARBA00022598"/>
    </source>
</evidence>
<dbReference type="SUPFAM" id="SSF53474">
    <property type="entry name" value="alpha/beta-Hydrolases"/>
    <property type="match status" value="1"/>
</dbReference>
<dbReference type="PANTHER" id="PTHR43201:SF5">
    <property type="entry name" value="MEDIUM-CHAIN ACYL-COA LIGASE ACSF2, MITOCHONDRIAL"/>
    <property type="match status" value="1"/>
</dbReference>
<sequence length="936" mass="99163">MATLGGALALNARRHPDKTALIFGESTYSYEQLAARINQYAHALASLGVGKGDRVALLSPNSDAYILGLYGAFRLGAIAVPLNPRVPARELRYLLEDSGATVLLYSEGLAVVVAGLDELDPLPSAPQSLVLDEPAAQGIARLADTMPTTAPEVEVIEDDDCIILYTSGTTGRPKGAVFDHHRMLWVGNSVSALGMNIFDRNLHVAPMYHCAELVLFVMSGFSLGTTHVVLPAFEPKAVLDALEKHRITVFLGVPTMYQMLLQHPELGTRDLSAWRLGFFGAAPMPPSAATSLLATLPHVQFFQLCGQTEGGPTGIFLTPDEVRARPDATGRASITNAETRIVDDEGNDTAVGEPGEIIYRGETIMKGYWNKPEATADALRDGWLHSGDVAVRDADGFITIVDRMKDMIITGGRNVYSVEVEQALAGHPDVADVAVVGRPDEMFGESLIAVVTPVEGREVTLESLREYGSQFIAGYKLPRELITRPIPRNPSGKTGSPETVRCVFTVRELNVYDVCSQLENSTCTFEGVDVPRTFLARSIGYAAAALLVATATATAGAPAVAEPADAPVENGGLLRSVKTDLLAGAIPTGVKATSVTYRSSDTRGKPVATTGIVMVPASKWTGRGPRPLVTYAVGTHGSDPSCRPSQLLTRGLTTDRSGVPMIELQLLDVASLLTRGFAVTMTDFQGTEAPGRLPYLQPIPQAHAVLDAARAAISVGAVDRRAPVGIWGYSQGGGAAAAAAEQAKSYAPELNIRGSVVGAPPTNPARTMMFNEGKLSAGVIGYFVNGVRAEYPQLAPKIDAKLNSQGRDFLRKTAGECLVGSVVGHYFRSTKGMTVSGRPLIEELASDPEINSVFQSFVMGRTAPSHPVLLMQNVNDDVVPADDANATADAWKRGGTNVARANINTPSLPPIGAPGHAVGLVTGNIAVNWLAGRLTQ</sequence>
<dbReference type="CDD" id="cd17631">
    <property type="entry name" value="FACL_FadD13-like"/>
    <property type="match status" value="1"/>
</dbReference>
<dbReference type="InterPro" id="IPR029058">
    <property type="entry name" value="AB_hydrolase_fold"/>
</dbReference>
<dbReference type="AlphaFoldDB" id="A0A173LH89"/>
<feature type="domain" description="AMP-dependent synthetase/ligase" evidence="3">
    <location>
        <begin position="11"/>
        <end position="369"/>
    </location>
</feature>
<dbReference type="Pfam" id="PF13193">
    <property type="entry name" value="AMP-binding_C"/>
    <property type="match status" value="1"/>
</dbReference>
<evidence type="ECO:0000313" key="5">
    <source>
        <dbReference type="EMBL" id="ANI91149.1"/>
    </source>
</evidence>
<dbReference type="InterPro" id="IPR005152">
    <property type="entry name" value="Lipase_secreted"/>
</dbReference>
<evidence type="ECO:0000313" key="6">
    <source>
        <dbReference type="Proteomes" id="UP000186104"/>
    </source>
</evidence>
<name>A0A173LH89_9ACTN</name>
<dbReference type="InterPro" id="IPR045851">
    <property type="entry name" value="AMP-bd_C_sf"/>
</dbReference>
<evidence type="ECO:0000259" key="3">
    <source>
        <dbReference type="Pfam" id="PF00501"/>
    </source>
</evidence>
<dbReference type="GO" id="GO:0016042">
    <property type="term" value="P:lipid catabolic process"/>
    <property type="evidence" value="ECO:0007669"/>
    <property type="project" value="InterPro"/>
</dbReference>
<dbReference type="KEGG" id="dtm:BJL86_0339"/>
<accession>A0A173LH89</accession>
<dbReference type="OrthoDB" id="9803968at2"/>
<dbReference type="InterPro" id="IPR042099">
    <property type="entry name" value="ANL_N_sf"/>
</dbReference>
<dbReference type="Gene3D" id="3.30.300.30">
    <property type="match status" value="1"/>
</dbReference>
<dbReference type="EMBL" id="CP015961">
    <property type="protein sequence ID" value="ANI91149.1"/>
    <property type="molecule type" value="Genomic_DNA"/>
</dbReference>
<comment type="similarity">
    <text evidence="1">Belongs to the ATP-dependent AMP-binding enzyme family.</text>
</comment>
<dbReference type="Proteomes" id="UP000186104">
    <property type="component" value="Chromosome"/>
</dbReference>
<dbReference type="InterPro" id="IPR000873">
    <property type="entry name" value="AMP-dep_synth/lig_dom"/>
</dbReference>
<reference evidence="5 6" key="1">
    <citation type="submission" date="2016-06" db="EMBL/GenBank/DDBJ databases">
        <title>Complete genome sequence of a saline-alkali tolerant type strain Dietzia timorensis ID05-A0528T.</title>
        <authorList>
            <person name="Wu X."/>
        </authorList>
    </citation>
    <scope>NUCLEOTIDE SEQUENCE [LARGE SCALE GENOMIC DNA]</scope>
    <source>
        <strain evidence="5 6">ID05-A0528</strain>
    </source>
</reference>
<proteinExistence type="inferred from homology"/>
<protein>
    <submittedName>
        <fullName evidence="5">Long-chain-fatty-acid--CoA ligase FadD13</fullName>
    </submittedName>
</protein>
<dbReference type="RefSeq" id="WP_156896117.1">
    <property type="nucleotide sequence ID" value="NZ_CP015961.1"/>
</dbReference>
<dbReference type="STRING" id="499555.BJL86_0339"/>
<evidence type="ECO:0000259" key="4">
    <source>
        <dbReference type="Pfam" id="PF13193"/>
    </source>
</evidence>
<feature type="domain" description="AMP-binding enzyme C-terminal" evidence="4">
    <location>
        <begin position="419"/>
        <end position="493"/>
    </location>
</feature>
<dbReference type="SUPFAM" id="SSF56801">
    <property type="entry name" value="Acetyl-CoA synthetase-like"/>
    <property type="match status" value="1"/>
</dbReference>